<dbReference type="AlphaFoldDB" id="A0A8T1N040"/>
<organism evidence="1 2">
    <name type="scientific">Clonorchis sinensis</name>
    <name type="common">Chinese liver fluke</name>
    <dbReference type="NCBI Taxonomy" id="79923"/>
    <lineage>
        <taxon>Eukaryota</taxon>
        <taxon>Metazoa</taxon>
        <taxon>Spiralia</taxon>
        <taxon>Lophotrochozoa</taxon>
        <taxon>Platyhelminthes</taxon>
        <taxon>Trematoda</taxon>
        <taxon>Digenea</taxon>
        <taxon>Opisthorchiida</taxon>
        <taxon>Opisthorchiata</taxon>
        <taxon>Opisthorchiidae</taxon>
        <taxon>Clonorchis</taxon>
    </lineage>
</organism>
<protein>
    <submittedName>
        <fullName evidence="1">Uncharacterized protein</fullName>
    </submittedName>
</protein>
<accession>A0A8T1N040</accession>
<reference evidence="1 2" key="2">
    <citation type="journal article" date="2021" name="Genomics">
        <title>High-quality reference genome for Clonorchis sinensis.</title>
        <authorList>
            <person name="Young N.D."/>
            <person name="Stroehlein A.J."/>
            <person name="Kinkar L."/>
            <person name="Wang T."/>
            <person name="Sohn W.M."/>
            <person name="Chang B.C.H."/>
            <person name="Kaur P."/>
            <person name="Weisz D."/>
            <person name="Dudchenko O."/>
            <person name="Aiden E.L."/>
            <person name="Korhonen P.K."/>
            <person name="Gasser R.B."/>
        </authorList>
    </citation>
    <scope>NUCLEOTIDE SEQUENCE [LARGE SCALE GENOMIC DNA]</scope>
    <source>
        <strain evidence="1">Cs-k2</strain>
    </source>
</reference>
<dbReference type="Proteomes" id="UP000286415">
    <property type="component" value="Unassembled WGS sequence"/>
</dbReference>
<comment type="caution">
    <text evidence="1">The sequence shown here is derived from an EMBL/GenBank/DDBJ whole genome shotgun (WGS) entry which is preliminary data.</text>
</comment>
<keyword evidence="2" id="KW-1185">Reference proteome</keyword>
<sequence length="120" mass="13739">MTVHIPLVADQILLYSRPETDTASSVAFSVHIYSTPFPLVSCALCYFSTPVFQSTPFVVYGAHTSFCPFRLSYRSILRRIPPPPPANIHLIKPPHILFYILFHKNLIQRVAYFVFDLRQA</sequence>
<gene>
    <name evidence="1" type="ORF">CSKR_203782</name>
</gene>
<proteinExistence type="predicted"/>
<evidence type="ECO:0000313" key="1">
    <source>
        <dbReference type="EMBL" id="KAG5455004.1"/>
    </source>
</evidence>
<name>A0A8T1N040_CLOSI</name>
<reference evidence="1 2" key="1">
    <citation type="journal article" date="2018" name="Biotechnol. Adv.">
        <title>Improved genomic resources and new bioinformatic workflow for the carcinogenic parasite Clonorchis sinensis: Biotechnological implications.</title>
        <authorList>
            <person name="Wang D."/>
            <person name="Korhonen P.K."/>
            <person name="Gasser R.B."/>
            <person name="Young N.D."/>
        </authorList>
    </citation>
    <scope>NUCLEOTIDE SEQUENCE [LARGE SCALE GENOMIC DNA]</scope>
    <source>
        <strain evidence="1">Cs-k2</strain>
    </source>
</reference>
<evidence type="ECO:0000313" key="2">
    <source>
        <dbReference type="Proteomes" id="UP000286415"/>
    </source>
</evidence>
<dbReference type="EMBL" id="NIRI02000005">
    <property type="protein sequence ID" value="KAG5455004.1"/>
    <property type="molecule type" value="Genomic_DNA"/>
</dbReference>